<dbReference type="InterPro" id="IPR034641">
    <property type="entry name" value="RGL11"/>
</dbReference>
<accession>A0A150QVP2</accession>
<dbReference type="EMBL" id="JEMA01000306">
    <property type="protein sequence ID" value="KYF71882.1"/>
    <property type="molecule type" value="Genomic_DNA"/>
</dbReference>
<feature type="domain" description="Rhamnogalacturonan lyase family 11 C-terminal" evidence="1">
    <location>
        <begin position="58"/>
        <end position="374"/>
    </location>
</feature>
<evidence type="ECO:0000313" key="2">
    <source>
        <dbReference type="EMBL" id="KYF71882.1"/>
    </source>
</evidence>
<dbReference type="Proteomes" id="UP000075260">
    <property type="component" value="Unassembled WGS sequence"/>
</dbReference>
<protein>
    <recommendedName>
        <fullName evidence="1">Rhamnogalacturonan lyase family 11 C-terminal domain-containing protein</fullName>
    </recommendedName>
</protein>
<dbReference type="PANTHER" id="PTHR43118:SF1">
    <property type="entry name" value="RHAMNOGALACTURONAN LYASE (EUROFUNG)"/>
    <property type="match status" value="1"/>
</dbReference>
<dbReference type="OrthoDB" id="9802318at2"/>
<proteinExistence type="predicted"/>
<gene>
    <name evidence="2" type="ORF">BE15_13025</name>
</gene>
<name>A0A150QVP2_SORCE</name>
<comment type="caution">
    <text evidence="2">The sequence shown here is derived from an EMBL/GenBank/DDBJ whole genome shotgun (WGS) entry which is preliminary data.</text>
</comment>
<sequence>MAIKTANGFVFGNGTTLDHGNDQDQFVSIVSGTTGAEVARAPLPDDFERDGPLQCHFGVGYFDGVRPSVVTKCKNRIGRGGFNLVVAVYDFDGSRLTQRWKYVRDGSGGADYHQMRILDVDGDGKDEIADGGYVIDDNGKVLYNLAPQGVVHGDRFHITDLDPARPGLEGWGIQQDNPNGLETYYYDARTGKLLREYRNPNGAGADMGRGTAADLFPEHPGYEYWSFNGMYAASTGDLVIAERDSNVPWPNFLMQWDGDLGGELLDNNRVGDWNLTARDRNSYSWRRTFDGLVQARGAIPFYGDVFGDWREEALLESRDHAELRIYTTTYETDVRLYTLVHNPGYRNCLTVHGYRQSNLVDYFLGYGMGAPPPPSIRLVNPQ</sequence>
<reference evidence="2 3" key="1">
    <citation type="submission" date="2014-02" db="EMBL/GenBank/DDBJ databases">
        <title>The small core and large imbalanced accessory genome model reveals a collaborative survival strategy of Sorangium cellulosum strains in nature.</title>
        <authorList>
            <person name="Han K."/>
            <person name="Peng R."/>
            <person name="Blom J."/>
            <person name="Li Y.-Z."/>
        </authorList>
    </citation>
    <scope>NUCLEOTIDE SEQUENCE [LARGE SCALE GENOMIC DNA]</scope>
    <source>
        <strain evidence="2 3">So0008-312</strain>
    </source>
</reference>
<organism evidence="2 3">
    <name type="scientific">Sorangium cellulosum</name>
    <name type="common">Polyangium cellulosum</name>
    <dbReference type="NCBI Taxonomy" id="56"/>
    <lineage>
        <taxon>Bacteria</taxon>
        <taxon>Pseudomonadati</taxon>
        <taxon>Myxococcota</taxon>
        <taxon>Polyangia</taxon>
        <taxon>Polyangiales</taxon>
        <taxon>Polyangiaceae</taxon>
        <taxon>Sorangium</taxon>
    </lineage>
</organism>
<dbReference type="InterPro" id="IPR049366">
    <property type="entry name" value="RGL11_C"/>
</dbReference>
<dbReference type="Pfam" id="PF21348">
    <property type="entry name" value="RGL11_C"/>
    <property type="match status" value="1"/>
</dbReference>
<evidence type="ECO:0000313" key="3">
    <source>
        <dbReference type="Proteomes" id="UP000075260"/>
    </source>
</evidence>
<dbReference type="AlphaFoldDB" id="A0A150QVP2"/>
<dbReference type="PANTHER" id="PTHR43118">
    <property type="entry name" value="RHAMNOGALACTURONAN LYASE (EUROFUNG)"/>
    <property type="match status" value="1"/>
</dbReference>
<evidence type="ECO:0000259" key="1">
    <source>
        <dbReference type="Pfam" id="PF21348"/>
    </source>
</evidence>